<feature type="compositionally biased region" description="Polar residues" evidence="1">
    <location>
        <begin position="125"/>
        <end position="142"/>
    </location>
</feature>
<organism evidence="3 4">
    <name type="scientific">Rhizoclosmatium globosum</name>
    <dbReference type="NCBI Taxonomy" id="329046"/>
    <lineage>
        <taxon>Eukaryota</taxon>
        <taxon>Fungi</taxon>
        <taxon>Fungi incertae sedis</taxon>
        <taxon>Chytridiomycota</taxon>
        <taxon>Chytridiomycota incertae sedis</taxon>
        <taxon>Chytridiomycetes</taxon>
        <taxon>Chytridiales</taxon>
        <taxon>Chytriomycetaceae</taxon>
        <taxon>Rhizoclosmatium</taxon>
    </lineage>
</organism>
<dbReference type="SUPFAM" id="SSF54236">
    <property type="entry name" value="Ubiquitin-like"/>
    <property type="match status" value="1"/>
</dbReference>
<comment type="caution">
    <text evidence="3">The sequence shown here is derived from an EMBL/GenBank/DDBJ whole genome shotgun (WGS) entry which is preliminary data.</text>
</comment>
<feature type="region of interest" description="Disordered" evidence="1">
    <location>
        <begin position="322"/>
        <end position="348"/>
    </location>
</feature>
<dbReference type="InterPro" id="IPR029071">
    <property type="entry name" value="Ubiquitin-like_domsf"/>
</dbReference>
<dbReference type="SMART" id="SM00213">
    <property type="entry name" value="UBQ"/>
    <property type="match status" value="1"/>
</dbReference>
<evidence type="ECO:0000313" key="4">
    <source>
        <dbReference type="Proteomes" id="UP000193642"/>
    </source>
</evidence>
<dbReference type="Proteomes" id="UP000193642">
    <property type="component" value="Unassembled WGS sequence"/>
</dbReference>
<name>A0A1Y2CN98_9FUNG</name>
<feature type="compositionally biased region" description="Polar residues" evidence="1">
    <location>
        <begin position="195"/>
        <end position="212"/>
    </location>
</feature>
<proteinExistence type="predicted"/>
<dbReference type="Gene3D" id="3.10.20.90">
    <property type="entry name" value="Phosphatidylinositol 3-kinase Catalytic Subunit, Chain A, domain 1"/>
    <property type="match status" value="1"/>
</dbReference>
<evidence type="ECO:0000313" key="3">
    <source>
        <dbReference type="EMBL" id="ORY48510.1"/>
    </source>
</evidence>
<protein>
    <recommendedName>
        <fullName evidence="2">Ubiquitin-like domain-containing protein</fullName>
    </recommendedName>
</protein>
<accession>A0A1Y2CN98</accession>
<dbReference type="PROSITE" id="PS50053">
    <property type="entry name" value="UBIQUITIN_2"/>
    <property type="match status" value="1"/>
</dbReference>
<gene>
    <name evidence="3" type="ORF">BCR33DRAFT_37115</name>
</gene>
<dbReference type="CDD" id="cd17039">
    <property type="entry name" value="Ubl_ubiquitin_like"/>
    <property type="match status" value="1"/>
</dbReference>
<feature type="region of interest" description="Disordered" evidence="1">
    <location>
        <begin position="125"/>
        <end position="212"/>
    </location>
</feature>
<feature type="compositionally biased region" description="Low complexity" evidence="1">
    <location>
        <begin position="162"/>
        <end position="180"/>
    </location>
</feature>
<dbReference type="EMBL" id="MCGO01000011">
    <property type="protein sequence ID" value="ORY48510.1"/>
    <property type="molecule type" value="Genomic_DNA"/>
</dbReference>
<evidence type="ECO:0000256" key="1">
    <source>
        <dbReference type="SAM" id="MobiDB-lite"/>
    </source>
</evidence>
<evidence type="ECO:0000259" key="2">
    <source>
        <dbReference type="PROSITE" id="PS50053"/>
    </source>
</evidence>
<reference evidence="3 4" key="1">
    <citation type="submission" date="2016-07" db="EMBL/GenBank/DDBJ databases">
        <title>Pervasive Adenine N6-methylation of Active Genes in Fungi.</title>
        <authorList>
            <consortium name="DOE Joint Genome Institute"/>
            <person name="Mondo S.J."/>
            <person name="Dannebaum R.O."/>
            <person name="Kuo R.C."/>
            <person name="Labutti K."/>
            <person name="Haridas S."/>
            <person name="Kuo A."/>
            <person name="Salamov A."/>
            <person name="Ahrendt S.R."/>
            <person name="Lipzen A."/>
            <person name="Sullivan W."/>
            <person name="Andreopoulos W.B."/>
            <person name="Clum A."/>
            <person name="Lindquist E."/>
            <person name="Daum C."/>
            <person name="Ramamoorthy G.K."/>
            <person name="Gryganskyi A."/>
            <person name="Culley D."/>
            <person name="Magnuson J.K."/>
            <person name="James T.Y."/>
            <person name="O'Malley M.A."/>
            <person name="Stajich J.E."/>
            <person name="Spatafora J.W."/>
            <person name="Visel A."/>
            <person name="Grigoriev I.V."/>
        </authorList>
    </citation>
    <scope>NUCLEOTIDE SEQUENCE [LARGE SCALE GENOMIC DNA]</scope>
    <source>
        <strain evidence="3 4">JEL800</strain>
    </source>
</reference>
<feature type="compositionally biased region" description="Polar residues" evidence="1">
    <location>
        <begin position="329"/>
        <end position="338"/>
    </location>
</feature>
<dbReference type="AlphaFoldDB" id="A0A1Y2CN98"/>
<keyword evidence="4" id="KW-1185">Reference proteome</keyword>
<sequence>MSHHDWIPSPALALAIFEASDAAPNVMEKQAIIKTSFNTRLTQVLAFFVKLLDGKHLFVEIRQDATVLELRNYLVQSRNVANAFSLQLVFGGQYMDDSHLLSSYNLVVDSTIRFVGKLPGGADNMYSSTDPSQKVGSSSTDASPVESQEPPSVPLRDESNELPSLSGSSVGGSSVPSFSPIQPYSRRGRRPFHYSRQSSTTDSDLNVGDSSATISRGDYLDVAATPTPKNLNQIDYQSDEETTVPLRSNMLATSGAVESGTSSISVLTASPLPEYAPFEMSGFDATFIPSALSQTVEAESGLASTLSAPPAQISEYVSFIVSDSETESEPSTCNNSDPESLADGEVIS</sequence>
<dbReference type="InterPro" id="IPR000626">
    <property type="entry name" value="Ubiquitin-like_dom"/>
</dbReference>
<feature type="domain" description="Ubiquitin-like" evidence="2">
    <location>
        <begin position="45"/>
        <end position="121"/>
    </location>
</feature>
<dbReference type="Pfam" id="PF00240">
    <property type="entry name" value="ubiquitin"/>
    <property type="match status" value="1"/>
</dbReference>